<sequence length="115" mass="13247">MARFRNLATEADEEPQRAPLEQLQDRAISLMQKFISQNTSAAYETGVNTFSAFWDLNHTSKMQPVPEKVISWFIANCFKKGLATRTVKTYSAGINYWQQEHGHKSFAEEFRLSKV</sequence>
<evidence type="ECO:0000313" key="4">
    <source>
        <dbReference type="Proteomes" id="UP000828390"/>
    </source>
</evidence>
<dbReference type="GO" id="GO:0015074">
    <property type="term" value="P:DNA integration"/>
    <property type="evidence" value="ECO:0007669"/>
    <property type="project" value="InterPro"/>
</dbReference>
<evidence type="ECO:0000259" key="2">
    <source>
        <dbReference type="Pfam" id="PF02899"/>
    </source>
</evidence>
<accession>A0A9D4C171</accession>
<dbReference type="InterPro" id="IPR004107">
    <property type="entry name" value="Integrase_SAM-like_N"/>
</dbReference>
<keyword evidence="4" id="KW-1185">Reference proteome</keyword>
<dbReference type="InterPro" id="IPR010998">
    <property type="entry name" value="Integrase_recombinase_N"/>
</dbReference>
<evidence type="ECO:0000313" key="3">
    <source>
        <dbReference type="EMBL" id="KAH3715229.1"/>
    </source>
</evidence>
<feature type="domain" description="Integrase SAM-like N-terminal" evidence="2">
    <location>
        <begin position="32"/>
        <end position="92"/>
    </location>
</feature>
<dbReference type="Pfam" id="PF02899">
    <property type="entry name" value="Phage_int_SAM_1"/>
    <property type="match status" value="1"/>
</dbReference>
<name>A0A9D4C171_DREPO</name>
<organism evidence="3 4">
    <name type="scientific">Dreissena polymorpha</name>
    <name type="common">Zebra mussel</name>
    <name type="synonym">Mytilus polymorpha</name>
    <dbReference type="NCBI Taxonomy" id="45954"/>
    <lineage>
        <taxon>Eukaryota</taxon>
        <taxon>Metazoa</taxon>
        <taxon>Spiralia</taxon>
        <taxon>Lophotrochozoa</taxon>
        <taxon>Mollusca</taxon>
        <taxon>Bivalvia</taxon>
        <taxon>Autobranchia</taxon>
        <taxon>Heteroconchia</taxon>
        <taxon>Euheterodonta</taxon>
        <taxon>Imparidentia</taxon>
        <taxon>Neoheterodontei</taxon>
        <taxon>Myida</taxon>
        <taxon>Dreissenoidea</taxon>
        <taxon>Dreissenidae</taxon>
        <taxon>Dreissena</taxon>
    </lineage>
</organism>
<gene>
    <name evidence="3" type="ORF">DPMN_057935</name>
</gene>
<keyword evidence="1" id="KW-0238">DNA-binding</keyword>
<protein>
    <recommendedName>
        <fullName evidence="2">Integrase SAM-like N-terminal domain-containing protein</fullName>
    </recommendedName>
</protein>
<evidence type="ECO:0000256" key="1">
    <source>
        <dbReference type="ARBA" id="ARBA00023125"/>
    </source>
</evidence>
<proteinExistence type="predicted"/>
<dbReference type="Gene3D" id="1.10.150.130">
    <property type="match status" value="1"/>
</dbReference>
<dbReference type="EMBL" id="JAIWYP010000013">
    <property type="protein sequence ID" value="KAH3715229.1"/>
    <property type="molecule type" value="Genomic_DNA"/>
</dbReference>
<dbReference type="SUPFAM" id="SSF47823">
    <property type="entry name" value="lambda integrase-like, N-terminal domain"/>
    <property type="match status" value="1"/>
</dbReference>
<reference evidence="3" key="2">
    <citation type="submission" date="2020-11" db="EMBL/GenBank/DDBJ databases">
        <authorList>
            <person name="McCartney M.A."/>
            <person name="Auch B."/>
            <person name="Kono T."/>
            <person name="Mallez S."/>
            <person name="Becker A."/>
            <person name="Gohl D.M."/>
            <person name="Silverstein K.A.T."/>
            <person name="Koren S."/>
            <person name="Bechman K.B."/>
            <person name="Herman A."/>
            <person name="Abrahante J.E."/>
            <person name="Garbe J."/>
        </authorList>
    </citation>
    <scope>NUCLEOTIDE SEQUENCE</scope>
    <source>
        <strain evidence="3">Duluth1</strain>
        <tissue evidence="3">Whole animal</tissue>
    </source>
</reference>
<comment type="caution">
    <text evidence="3">The sequence shown here is derived from an EMBL/GenBank/DDBJ whole genome shotgun (WGS) entry which is preliminary data.</text>
</comment>
<dbReference type="GO" id="GO:0003677">
    <property type="term" value="F:DNA binding"/>
    <property type="evidence" value="ECO:0007669"/>
    <property type="project" value="UniProtKB-KW"/>
</dbReference>
<reference evidence="3" key="1">
    <citation type="journal article" date="2019" name="bioRxiv">
        <title>The Genome of the Zebra Mussel, Dreissena polymorpha: A Resource for Invasive Species Research.</title>
        <authorList>
            <person name="McCartney M.A."/>
            <person name="Auch B."/>
            <person name="Kono T."/>
            <person name="Mallez S."/>
            <person name="Zhang Y."/>
            <person name="Obille A."/>
            <person name="Becker A."/>
            <person name="Abrahante J.E."/>
            <person name="Garbe J."/>
            <person name="Badalamenti J.P."/>
            <person name="Herman A."/>
            <person name="Mangelson H."/>
            <person name="Liachko I."/>
            <person name="Sullivan S."/>
            <person name="Sone E.D."/>
            <person name="Koren S."/>
            <person name="Silverstein K.A.T."/>
            <person name="Beckman K.B."/>
            <person name="Gohl D.M."/>
        </authorList>
    </citation>
    <scope>NUCLEOTIDE SEQUENCE</scope>
    <source>
        <strain evidence="3">Duluth1</strain>
        <tissue evidence="3">Whole animal</tissue>
    </source>
</reference>
<dbReference type="AlphaFoldDB" id="A0A9D4C171"/>
<dbReference type="Proteomes" id="UP000828390">
    <property type="component" value="Unassembled WGS sequence"/>
</dbReference>